<name>D1PST1_9BACT</name>
<protein>
    <submittedName>
        <fullName evidence="1">Uncharacterized protein</fullName>
    </submittedName>
</protein>
<dbReference type="EMBL" id="ACKS01000008">
    <property type="protein sequence ID" value="EFA45558.1"/>
    <property type="molecule type" value="Genomic_DNA"/>
</dbReference>
<dbReference type="HOGENOM" id="CLU_3102157_0_0_10"/>
<proteinExistence type="predicted"/>
<comment type="caution">
    <text evidence="1">The sequence shown here is derived from an EMBL/GenBank/DDBJ whole genome shotgun (WGS) entry which is preliminary data.</text>
</comment>
<evidence type="ECO:0000313" key="2">
    <source>
        <dbReference type="Proteomes" id="UP000003160"/>
    </source>
</evidence>
<accession>D1PST1</accession>
<dbReference type="AlphaFoldDB" id="D1PST1"/>
<gene>
    <name evidence="1" type="ORF">HMPREF0645_0016</name>
</gene>
<dbReference type="RefSeq" id="WP_007175220.1">
    <property type="nucleotide sequence ID" value="NZ_GG704784.1"/>
</dbReference>
<dbReference type="Proteomes" id="UP000003160">
    <property type="component" value="Unassembled WGS sequence"/>
</dbReference>
<reference evidence="1 2" key="1">
    <citation type="submission" date="2009-10" db="EMBL/GenBank/DDBJ databases">
        <authorList>
            <person name="Qin X."/>
            <person name="Bachman B."/>
            <person name="Battles P."/>
            <person name="Bell A."/>
            <person name="Bess C."/>
            <person name="Bickham C."/>
            <person name="Chaboub L."/>
            <person name="Chen D."/>
            <person name="Coyle M."/>
            <person name="Deiros D.R."/>
            <person name="Dinh H."/>
            <person name="Forbes L."/>
            <person name="Fowler G."/>
            <person name="Francisco L."/>
            <person name="Fu Q."/>
            <person name="Gubbala S."/>
            <person name="Hale W."/>
            <person name="Han Y."/>
            <person name="Hemphill L."/>
            <person name="Highlander S.K."/>
            <person name="Hirani K."/>
            <person name="Hogues M."/>
            <person name="Jackson L."/>
            <person name="Jakkamsetti A."/>
            <person name="Javaid M."/>
            <person name="Jiang H."/>
            <person name="Korchina V."/>
            <person name="Kovar C."/>
            <person name="Lara F."/>
            <person name="Lee S."/>
            <person name="Mata R."/>
            <person name="Mathew T."/>
            <person name="Moen C."/>
            <person name="Morales K."/>
            <person name="Munidasa M."/>
            <person name="Nazareth L."/>
            <person name="Ngo R."/>
            <person name="Nguyen L."/>
            <person name="Okwuonu G."/>
            <person name="Ongeri F."/>
            <person name="Patil S."/>
            <person name="Petrosino J."/>
            <person name="Pham C."/>
            <person name="Pham P."/>
            <person name="Pu L.-L."/>
            <person name="Puazo M."/>
            <person name="Raj R."/>
            <person name="Reid J."/>
            <person name="Rouhana J."/>
            <person name="Saada N."/>
            <person name="Shang Y."/>
            <person name="Simmons D."/>
            <person name="Thornton R."/>
            <person name="Warren J."/>
            <person name="Weissenberger G."/>
            <person name="Zhang J."/>
            <person name="Zhang L."/>
            <person name="Zhou C."/>
            <person name="Zhu D."/>
            <person name="Muzny D."/>
            <person name="Worley K."/>
            <person name="Gibbs R."/>
        </authorList>
    </citation>
    <scope>NUCLEOTIDE SEQUENCE [LARGE SCALE GENOMIC DNA]</scope>
    <source>
        <strain evidence="1 2">DSM 17361</strain>
    </source>
</reference>
<keyword evidence="2" id="KW-1185">Reference proteome</keyword>
<evidence type="ECO:0000313" key="1">
    <source>
        <dbReference type="EMBL" id="EFA45558.1"/>
    </source>
</evidence>
<sequence length="51" mass="5602">MDGLLAIAINPSYISKPGKAQESAGLLLQRIIRITECGKGDDEGKWDYRIP</sequence>
<organism evidence="1 2">
    <name type="scientific">Hallella bergensis DSM 17361</name>
    <dbReference type="NCBI Taxonomy" id="585502"/>
    <lineage>
        <taxon>Bacteria</taxon>
        <taxon>Pseudomonadati</taxon>
        <taxon>Bacteroidota</taxon>
        <taxon>Bacteroidia</taxon>
        <taxon>Bacteroidales</taxon>
        <taxon>Prevotellaceae</taxon>
        <taxon>Hallella</taxon>
    </lineage>
</organism>